<proteinExistence type="predicted"/>
<organism evidence="2 3">
    <name type="scientific">Fusarium mundagurra</name>
    <dbReference type="NCBI Taxonomy" id="1567541"/>
    <lineage>
        <taxon>Eukaryota</taxon>
        <taxon>Fungi</taxon>
        <taxon>Dikarya</taxon>
        <taxon>Ascomycota</taxon>
        <taxon>Pezizomycotina</taxon>
        <taxon>Sordariomycetes</taxon>
        <taxon>Hypocreomycetidae</taxon>
        <taxon>Hypocreales</taxon>
        <taxon>Nectriaceae</taxon>
        <taxon>Fusarium</taxon>
        <taxon>Fusarium fujikuroi species complex</taxon>
    </lineage>
</organism>
<feature type="compositionally biased region" description="Polar residues" evidence="1">
    <location>
        <begin position="25"/>
        <end position="38"/>
    </location>
</feature>
<dbReference type="AlphaFoldDB" id="A0A8H5YDL9"/>
<keyword evidence="3" id="KW-1185">Reference proteome</keyword>
<dbReference type="Proteomes" id="UP000544331">
    <property type="component" value="Unassembled WGS sequence"/>
</dbReference>
<evidence type="ECO:0000313" key="2">
    <source>
        <dbReference type="EMBL" id="KAF5710643.1"/>
    </source>
</evidence>
<evidence type="ECO:0000256" key="1">
    <source>
        <dbReference type="SAM" id="MobiDB-lite"/>
    </source>
</evidence>
<dbReference type="OrthoDB" id="4754366at2759"/>
<comment type="caution">
    <text evidence="2">The sequence shown here is derived from an EMBL/GenBank/DDBJ whole genome shotgun (WGS) entry which is preliminary data.</text>
</comment>
<feature type="region of interest" description="Disordered" evidence="1">
    <location>
        <begin position="1"/>
        <end position="45"/>
    </location>
</feature>
<evidence type="ECO:0000313" key="3">
    <source>
        <dbReference type="Proteomes" id="UP000544331"/>
    </source>
</evidence>
<reference evidence="2 3" key="1">
    <citation type="submission" date="2020-05" db="EMBL/GenBank/DDBJ databases">
        <title>Identification and distribution of gene clusters putatively required for synthesis of sphingolipid metabolism inhibitors in phylogenetically diverse species of the filamentous fungus Fusarium.</title>
        <authorList>
            <person name="Kim H.-S."/>
            <person name="Busman M."/>
            <person name="Brown D.W."/>
            <person name="Divon H."/>
            <person name="Uhlig S."/>
            <person name="Proctor R.H."/>
        </authorList>
    </citation>
    <scope>NUCLEOTIDE SEQUENCE [LARGE SCALE GENOMIC DNA]</scope>
    <source>
        <strain evidence="2 3">NRRL 66235</strain>
    </source>
</reference>
<sequence>MDKSKRDPNDSPSSHIPENHRAKRLNTQGSPNAVASTSEPDEQRFIRRTGPYVSYQPLITHEQWKGIIGSPIPPDRQTMGYQTSGWKDFVDLMARNISEGRANTYDGHLELFIVCSRVYQCSPISIFSPLNGLSCDVPFSNQNVGDDTESPWWSTAGRTLTRILTHSVFRGNLNHFLTVIQYAIILRTDDRRRWVIAKRSPNDNMLEALRSNIKYAEAEDAMLKRPVRELKHEVDAANTVDEPSVVWDIMSSLEAIVQHPGTCASRNLQHLGAPLYHATATDIKNVQLAIDNSNWDVIPRFPSTDQCYKLFMQRPEKPEGGPDFDQLADFYCRAWHFEERKIAEYTNPN</sequence>
<name>A0A8H5YDL9_9HYPO</name>
<dbReference type="EMBL" id="JAAOAN010000327">
    <property type="protein sequence ID" value="KAF5710643.1"/>
    <property type="molecule type" value="Genomic_DNA"/>
</dbReference>
<gene>
    <name evidence="2" type="ORF">FMUND_9422</name>
</gene>
<accession>A0A8H5YDL9</accession>
<protein>
    <submittedName>
        <fullName evidence="2">Uncharacterized protein</fullName>
    </submittedName>
</protein>